<dbReference type="Gene3D" id="3.90.1150.200">
    <property type="match status" value="1"/>
</dbReference>
<dbReference type="SUPFAM" id="SSF159888">
    <property type="entry name" value="YdhG-like"/>
    <property type="match status" value="1"/>
</dbReference>
<dbReference type="AlphaFoldDB" id="A0A223P0H6"/>
<dbReference type="RefSeq" id="WP_094571764.1">
    <property type="nucleotide sequence ID" value="NZ_CP022743.1"/>
</dbReference>
<proteinExistence type="predicted"/>
<keyword evidence="3" id="KW-1185">Reference proteome</keyword>
<accession>A0A223P0H6</accession>
<evidence type="ECO:0000313" key="3">
    <source>
        <dbReference type="Proteomes" id="UP000215002"/>
    </source>
</evidence>
<dbReference type="Pfam" id="PF08818">
    <property type="entry name" value="DUF1801"/>
    <property type="match status" value="1"/>
</dbReference>
<sequence length="116" mass="13776">MLRAIDNFFLNQDEPAKGCLLFLREHILNFDTNITESWKYGMPFYCYKGKMFCYLWINRKTHNPYLGIVEGRKIDHPLLIIEKRARMKTMQIDAKQDAPIDMIDSILQMAIDLYPN</sequence>
<dbReference type="OrthoDB" id="670608at2"/>
<dbReference type="InterPro" id="IPR014922">
    <property type="entry name" value="YdhG-like"/>
</dbReference>
<feature type="domain" description="YdhG-like" evidence="1">
    <location>
        <begin position="18"/>
        <end position="111"/>
    </location>
</feature>
<reference evidence="2 3" key="1">
    <citation type="submission" date="2017-08" db="EMBL/GenBank/DDBJ databases">
        <title>Complete genome sequence of Mucilaginibacter sp. strain BJC16-A31.</title>
        <authorList>
            <consortium name="Henan University of Science and Technology"/>
            <person name="You X."/>
        </authorList>
    </citation>
    <scope>NUCLEOTIDE SEQUENCE [LARGE SCALE GENOMIC DNA]</scope>
    <source>
        <strain evidence="2 3">BJC16-A31</strain>
    </source>
</reference>
<dbReference type="KEGG" id="muc:MuYL_3727"/>
<evidence type="ECO:0000259" key="1">
    <source>
        <dbReference type="Pfam" id="PF08818"/>
    </source>
</evidence>
<protein>
    <recommendedName>
        <fullName evidence="1">YdhG-like domain-containing protein</fullName>
    </recommendedName>
</protein>
<evidence type="ECO:0000313" key="2">
    <source>
        <dbReference type="EMBL" id="ASU35612.1"/>
    </source>
</evidence>
<gene>
    <name evidence="2" type="ORF">MuYL_3727</name>
</gene>
<name>A0A223P0H6_9SPHI</name>
<organism evidence="2 3">
    <name type="scientific">Mucilaginibacter xinganensis</name>
    <dbReference type="NCBI Taxonomy" id="1234841"/>
    <lineage>
        <taxon>Bacteria</taxon>
        <taxon>Pseudomonadati</taxon>
        <taxon>Bacteroidota</taxon>
        <taxon>Sphingobacteriia</taxon>
        <taxon>Sphingobacteriales</taxon>
        <taxon>Sphingobacteriaceae</taxon>
        <taxon>Mucilaginibacter</taxon>
    </lineage>
</organism>
<dbReference type="Proteomes" id="UP000215002">
    <property type="component" value="Chromosome"/>
</dbReference>
<dbReference type="EMBL" id="CP022743">
    <property type="protein sequence ID" value="ASU35612.1"/>
    <property type="molecule type" value="Genomic_DNA"/>
</dbReference>